<feature type="binding site" evidence="8">
    <location>
        <position position="281"/>
    </location>
    <ligand>
        <name>substrate</name>
    </ligand>
</feature>
<protein>
    <submittedName>
        <fullName evidence="11">D-alanyl-D-alanine carboxypeptidase</fullName>
    </submittedName>
</protein>
<feature type="domain" description="Peptidase S11 D-alanyl-D-alanine carboxypeptidase A N-terminal" evidence="10">
    <location>
        <begin position="83"/>
        <end position="309"/>
    </location>
</feature>
<keyword evidence="11" id="KW-0121">Carboxypeptidase</keyword>
<dbReference type="Gene3D" id="3.40.710.10">
    <property type="entry name" value="DD-peptidase/beta-lactamase superfamily"/>
    <property type="match status" value="1"/>
</dbReference>
<feature type="active site" evidence="7">
    <location>
        <position position="172"/>
    </location>
</feature>
<sequence length="331" mass="36474">MLQFYRMGLQNFQSVQTRMISTVALVILVGIFAMSPQQLLSKSDVLGIQQSKNTLPPKIEPIITFSEILEKPQEIPVKHPDVSDVSVYAESAIVIDEKTLTPLFAKNPLLLQYPASTTKLATALIALQTYELSQTLTVPSNIREQSDGSSAQLLPMDVLTVKDLIYALLVGSANDAAYTLAINDPSGGYNNFISNMNQLAKNLNLSSTHFTNPIGYDESTHVTSAFDLAVLTQFALKEPFIRTIVDQTSYTFTSVSNPSKTYTVTTTNQLLGTVEGVTGVKTGWTPLAQGLLIVSVTRNDHTIIIVIANSPYRENDAKDLIEWTYRSYVWE</sequence>
<dbReference type="PRINTS" id="PR00725">
    <property type="entry name" value="DADACBPTASE1"/>
</dbReference>
<feature type="active site" description="Acyl-ester intermediate" evidence="7">
    <location>
        <position position="116"/>
    </location>
</feature>
<keyword evidence="11" id="KW-0645">Protease</keyword>
<evidence type="ECO:0000256" key="2">
    <source>
        <dbReference type="ARBA" id="ARBA00022729"/>
    </source>
</evidence>
<keyword evidence="4" id="KW-0133">Cell shape</keyword>
<organism evidence="11 12">
    <name type="scientific">candidate division WWE3 bacterium CG_4_10_14_0_2_um_filter_41_14</name>
    <dbReference type="NCBI Taxonomy" id="1975072"/>
    <lineage>
        <taxon>Bacteria</taxon>
        <taxon>Katanobacteria</taxon>
    </lineage>
</organism>
<keyword evidence="6" id="KW-0961">Cell wall biogenesis/degradation</keyword>
<evidence type="ECO:0000256" key="5">
    <source>
        <dbReference type="ARBA" id="ARBA00022984"/>
    </source>
</evidence>
<evidence type="ECO:0000256" key="3">
    <source>
        <dbReference type="ARBA" id="ARBA00022801"/>
    </source>
</evidence>
<dbReference type="PANTHER" id="PTHR21581:SF6">
    <property type="entry name" value="TRAFFICKING PROTEIN PARTICLE COMPLEX SUBUNIT 12"/>
    <property type="match status" value="1"/>
</dbReference>
<keyword evidence="2" id="KW-0732">Signal</keyword>
<dbReference type="GO" id="GO:0071555">
    <property type="term" value="P:cell wall organization"/>
    <property type="evidence" value="ECO:0007669"/>
    <property type="project" value="UniProtKB-KW"/>
</dbReference>
<accession>A0A2M7TFS0</accession>
<evidence type="ECO:0000256" key="9">
    <source>
        <dbReference type="RuleBase" id="RU004016"/>
    </source>
</evidence>
<evidence type="ECO:0000256" key="4">
    <source>
        <dbReference type="ARBA" id="ARBA00022960"/>
    </source>
</evidence>
<dbReference type="EMBL" id="PFNL01000163">
    <property type="protein sequence ID" value="PIZ44807.1"/>
    <property type="molecule type" value="Genomic_DNA"/>
</dbReference>
<keyword evidence="5" id="KW-0573">Peptidoglycan synthesis</keyword>
<proteinExistence type="inferred from homology"/>
<dbReference type="GO" id="GO:0006508">
    <property type="term" value="P:proteolysis"/>
    <property type="evidence" value="ECO:0007669"/>
    <property type="project" value="InterPro"/>
</dbReference>
<dbReference type="SUPFAM" id="SSF56601">
    <property type="entry name" value="beta-lactamase/transpeptidase-like"/>
    <property type="match status" value="1"/>
</dbReference>
<dbReference type="InterPro" id="IPR018044">
    <property type="entry name" value="Peptidase_S11"/>
</dbReference>
<keyword evidence="3" id="KW-0378">Hydrolase</keyword>
<dbReference type="AlphaFoldDB" id="A0A2M7TFS0"/>
<evidence type="ECO:0000259" key="10">
    <source>
        <dbReference type="Pfam" id="PF00768"/>
    </source>
</evidence>
<dbReference type="Proteomes" id="UP000228920">
    <property type="component" value="Unassembled WGS sequence"/>
</dbReference>
<dbReference type="Pfam" id="PF00768">
    <property type="entry name" value="Peptidase_S11"/>
    <property type="match status" value="1"/>
</dbReference>
<comment type="caution">
    <text evidence="11">The sequence shown here is derived from an EMBL/GenBank/DDBJ whole genome shotgun (WGS) entry which is preliminary data.</text>
</comment>
<evidence type="ECO:0000256" key="8">
    <source>
        <dbReference type="PIRSR" id="PIRSR618044-2"/>
    </source>
</evidence>
<feature type="active site" description="Proton acceptor" evidence="7">
    <location>
        <position position="119"/>
    </location>
</feature>
<dbReference type="GO" id="GO:0008360">
    <property type="term" value="P:regulation of cell shape"/>
    <property type="evidence" value="ECO:0007669"/>
    <property type="project" value="UniProtKB-KW"/>
</dbReference>
<evidence type="ECO:0000256" key="1">
    <source>
        <dbReference type="ARBA" id="ARBA00007164"/>
    </source>
</evidence>
<evidence type="ECO:0000256" key="6">
    <source>
        <dbReference type="ARBA" id="ARBA00023316"/>
    </source>
</evidence>
<dbReference type="GO" id="GO:0009002">
    <property type="term" value="F:serine-type D-Ala-D-Ala carboxypeptidase activity"/>
    <property type="evidence" value="ECO:0007669"/>
    <property type="project" value="InterPro"/>
</dbReference>
<evidence type="ECO:0000313" key="12">
    <source>
        <dbReference type="Proteomes" id="UP000228920"/>
    </source>
</evidence>
<evidence type="ECO:0000256" key="7">
    <source>
        <dbReference type="PIRSR" id="PIRSR618044-1"/>
    </source>
</evidence>
<dbReference type="GO" id="GO:0009252">
    <property type="term" value="P:peptidoglycan biosynthetic process"/>
    <property type="evidence" value="ECO:0007669"/>
    <property type="project" value="UniProtKB-KW"/>
</dbReference>
<gene>
    <name evidence="11" type="ORF">COY32_06005</name>
</gene>
<dbReference type="InterPro" id="IPR012338">
    <property type="entry name" value="Beta-lactam/transpept-like"/>
</dbReference>
<reference evidence="12" key="1">
    <citation type="submission" date="2017-09" db="EMBL/GenBank/DDBJ databases">
        <title>Depth-based differentiation of microbial function through sediment-hosted aquifers and enrichment of novel symbionts in the deep terrestrial subsurface.</title>
        <authorList>
            <person name="Probst A.J."/>
            <person name="Ladd B."/>
            <person name="Jarett J.K."/>
            <person name="Geller-Mcgrath D.E."/>
            <person name="Sieber C.M.K."/>
            <person name="Emerson J.B."/>
            <person name="Anantharaman K."/>
            <person name="Thomas B.C."/>
            <person name="Malmstrom R."/>
            <person name="Stieglmeier M."/>
            <person name="Klingl A."/>
            <person name="Woyke T."/>
            <person name="Ryan C.M."/>
            <person name="Banfield J.F."/>
        </authorList>
    </citation>
    <scope>NUCLEOTIDE SEQUENCE [LARGE SCALE GENOMIC DNA]</scope>
</reference>
<dbReference type="InterPro" id="IPR001967">
    <property type="entry name" value="Peptidase_S11_N"/>
</dbReference>
<name>A0A2M7TFS0_UNCKA</name>
<comment type="similarity">
    <text evidence="1 9">Belongs to the peptidase S11 family.</text>
</comment>
<dbReference type="PANTHER" id="PTHR21581">
    <property type="entry name" value="D-ALANYL-D-ALANINE CARBOXYPEPTIDASE"/>
    <property type="match status" value="1"/>
</dbReference>
<evidence type="ECO:0000313" key="11">
    <source>
        <dbReference type="EMBL" id="PIZ44807.1"/>
    </source>
</evidence>